<feature type="compositionally biased region" description="Low complexity" evidence="1">
    <location>
        <begin position="1"/>
        <end position="14"/>
    </location>
</feature>
<evidence type="ECO:0000259" key="2">
    <source>
        <dbReference type="PROSITE" id="PS51911"/>
    </source>
</evidence>
<feature type="compositionally biased region" description="Low complexity" evidence="1">
    <location>
        <begin position="435"/>
        <end position="459"/>
    </location>
</feature>
<dbReference type="Gene3D" id="2.60.40.150">
    <property type="entry name" value="C2 domain"/>
    <property type="match status" value="1"/>
</dbReference>
<reference evidence="3 4" key="1">
    <citation type="submission" date="2024-06" db="EMBL/GenBank/DDBJ databases">
        <authorList>
            <person name="Kraege A."/>
            <person name="Thomma B."/>
        </authorList>
    </citation>
    <scope>NUCLEOTIDE SEQUENCE [LARGE SCALE GENOMIC DNA]</scope>
</reference>
<sequence length="1042" mass="110104">MELPGAASSVASFKSPPPAAASMGRIDKENLSLADKIRSPALDASYSKDQWRTIAIQAAARANGDVYEEWREPPPMTALDLQPEGLENLAGRKAASSRQPSSSHSQADSQPDEASACRQEGPVSAISDVQPIPDLCAAPHSSGADMSEPAGSKEQPRRDETAAHDADVSSAHELSAHCESKAQPAAPTDEAHREDSSSPAAAEGMAAEPESASTPLTEAAIGSGTADMHVDPEADSAQPADSASAPQLEVQDCDVQPNADSMSPVHRRQLSGQASSGAQTAHQRQLSGESSKGSALSGNPYAGSCGGSRADSIGNSPAGSLEPPEPIQTHLQHELSGNPFAPPGTLRSRPVSPVMGPAPRHERSLSLQAPDLPMSMPAALADYASSLLLPHTSHTALTGAQLYQMQQSPMPEEGETFRPAKDILQELLLGRVSRPQTTASTAAPPDDATDEAGTGAGDANSGSLCGGQETAQEDVADHQLQLAAEESEEHQATAEEPGQATDHEGIPPEQAQSWEPEWGPSSPEGPPAAAMAGPLSESDAKRAPQQKAQGTAQSTWEAAWDGSLVPDQAADSASAEPVRVPAWDPERDSSHAAASSVPQQQDFTLLLPRREPPPPPALAGVTMQSMAQHDGSAAQREGALPVMRLEDRQKCERFYAQGFADKGGVSADAAQPLHAKSGCKVSFEAIWELVSHAAVSASLDCSSFCLFMHLLKTSMKGIQLPASISPEQGALTRRPSTADSPSRLPQLRGRPGLPPSLTRPASAASESSASHLSPGVSPCGALVAKAVREANREGTGLVWQPLASRQLDSWAHLSGPAHALSAPAPRVLAPKGQLRRQLTDIPSPRRVCPSLPSPRSSEGSPNGHAAGRVRRPSRVSVDGHSREVSRLVAGSERLNITVNGAKVEYSKSLDRPFFRMSLHDASGKRLEPVQDTPPGHFDRRTFIITAGHNLQFRTPMRQIPPESVVYVEVKHWKSASKKMSTLGWSFAPIEMFIDTSSENTAARAGQLYLHLYKKPLSYTAHLKNGQLKQLRSKGHDLYLTLK</sequence>
<dbReference type="Proteomes" id="UP001497392">
    <property type="component" value="Unassembled WGS sequence"/>
</dbReference>
<dbReference type="InterPro" id="IPR035892">
    <property type="entry name" value="C2_domain_sf"/>
</dbReference>
<feature type="region of interest" description="Disordered" evidence="1">
    <location>
        <begin position="1"/>
        <end position="25"/>
    </location>
</feature>
<feature type="compositionally biased region" description="Low complexity" evidence="1">
    <location>
        <begin position="740"/>
        <end position="770"/>
    </location>
</feature>
<name>A0ABP1G0Y9_9CHLO</name>
<evidence type="ECO:0000313" key="4">
    <source>
        <dbReference type="Proteomes" id="UP001497392"/>
    </source>
</evidence>
<feature type="compositionally biased region" description="Low complexity" evidence="1">
    <location>
        <begin position="235"/>
        <end position="247"/>
    </location>
</feature>
<keyword evidence="4" id="KW-1185">Reference proteome</keyword>
<feature type="region of interest" description="Disordered" evidence="1">
    <location>
        <begin position="838"/>
        <end position="882"/>
    </location>
</feature>
<dbReference type="PANTHER" id="PTHR28654:SF1">
    <property type="entry name" value="AXIN INTERACTOR, DORSALIZATION-ASSOCIATED PROTEIN"/>
    <property type="match status" value="1"/>
</dbReference>
<dbReference type="PANTHER" id="PTHR28654">
    <property type="entry name" value="AXIN INTERACTOR, DORSALIZATION-ASSOCIATED PROTEIN"/>
    <property type="match status" value="1"/>
</dbReference>
<feature type="compositionally biased region" description="Low complexity" evidence="1">
    <location>
        <begin position="94"/>
        <end position="109"/>
    </location>
</feature>
<feature type="compositionally biased region" description="Low complexity" evidence="1">
    <location>
        <begin position="197"/>
        <end position="213"/>
    </location>
</feature>
<dbReference type="InterPro" id="IPR025939">
    <property type="entry name" value="Aida_C"/>
</dbReference>
<proteinExistence type="predicted"/>
<feature type="compositionally biased region" description="Polar residues" evidence="1">
    <location>
        <begin position="546"/>
        <end position="556"/>
    </location>
</feature>
<evidence type="ECO:0000313" key="3">
    <source>
        <dbReference type="EMBL" id="CAL5225897.1"/>
    </source>
</evidence>
<dbReference type="EMBL" id="CAXHTA020000015">
    <property type="protein sequence ID" value="CAL5225897.1"/>
    <property type="molecule type" value="Genomic_DNA"/>
</dbReference>
<feature type="region of interest" description="Disordered" evidence="1">
    <location>
        <begin position="66"/>
        <end position="362"/>
    </location>
</feature>
<feature type="region of interest" description="Disordered" evidence="1">
    <location>
        <begin position="725"/>
        <end position="775"/>
    </location>
</feature>
<comment type="caution">
    <text evidence="3">The sequence shown here is derived from an EMBL/GenBank/DDBJ whole genome shotgun (WGS) entry which is preliminary data.</text>
</comment>
<feature type="region of interest" description="Disordered" evidence="1">
    <location>
        <begin position="432"/>
        <end position="600"/>
    </location>
</feature>
<feature type="compositionally biased region" description="Low complexity" evidence="1">
    <location>
        <begin position="513"/>
        <end position="534"/>
    </location>
</feature>
<protein>
    <submittedName>
        <fullName evidence="3">G8687 protein</fullName>
    </submittedName>
</protein>
<feature type="compositionally biased region" description="Basic and acidic residues" evidence="1">
    <location>
        <begin position="154"/>
        <end position="167"/>
    </location>
</feature>
<gene>
    <name evidence="3" type="primary">g8687</name>
    <name evidence="3" type="ORF">VP750_LOCUS7803</name>
</gene>
<accession>A0ABP1G0Y9</accession>
<dbReference type="Pfam" id="PF14186">
    <property type="entry name" value="Aida_C2"/>
    <property type="match status" value="1"/>
</dbReference>
<dbReference type="PROSITE" id="PS51911">
    <property type="entry name" value="C2_AIDA"/>
    <property type="match status" value="1"/>
</dbReference>
<dbReference type="Gene3D" id="1.10.238.10">
    <property type="entry name" value="EF-hand"/>
    <property type="match status" value="1"/>
</dbReference>
<evidence type="ECO:0000256" key="1">
    <source>
        <dbReference type="SAM" id="MobiDB-lite"/>
    </source>
</evidence>
<feature type="domain" description="C2 Aida-type" evidence="2">
    <location>
        <begin position="882"/>
        <end position="1042"/>
    </location>
</feature>
<feature type="compositionally biased region" description="Polar residues" evidence="1">
    <location>
        <begin position="270"/>
        <end position="297"/>
    </location>
</feature>
<organism evidence="3 4">
    <name type="scientific">Coccomyxa viridis</name>
    <dbReference type="NCBI Taxonomy" id="1274662"/>
    <lineage>
        <taxon>Eukaryota</taxon>
        <taxon>Viridiplantae</taxon>
        <taxon>Chlorophyta</taxon>
        <taxon>core chlorophytes</taxon>
        <taxon>Trebouxiophyceae</taxon>
        <taxon>Trebouxiophyceae incertae sedis</taxon>
        <taxon>Coccomyxaceae</taxon>
        <taxon>Coccomyxa</taxon>
    </lineage>
</organism>